<dbReference type="SMART" id="SM00256">
    <property type="entry name" value="FBOX"/>
    <property type="match status" value="1"/>
</dbReference>
<proteinExistence type="predicted"/>
<protein>
    <submittedName>
        <fullName evidence="2">F-box/LRR-repeat protein 8</fullName>
    </submittedName>
</protein>
<dbReference type="OrthoDB" id="3219396at2759"/>
<dbReference type="Proteomes" id="UP001152320">
    <property type="component" value="Chromosome 4"/>
</dbReference>
<organism evidence="2 3">
    <name type="scientific">Holothuria leucospilota</name>
    <name type="common">Black long sea cucumber</name>
    <name type="synonym">Mertensiothuria leucospilota</name>
    <dbReference type="NCBI Taxonomy" id="206669"/>
    <lineage>
        <taxon>Eukaryota</taxon>
        <taxon>Metazoa</taxon>
        <taxon>Echinodermata</taxon>
        <taxon>Eleutherozoa</taxon>
        <taxon>Echinozoa</taxon>
        <taxon>Holothuroidea</taxon>
        <taxon>Aspidochirotacea</taxon>
        <taxon>Aspidochirotida</taxon>
        <taxon>Holothuriidae</taxon>
        <taxon>Holothuria</taxon>
    </lineage>
</organism>
<feature type="domain" description="F-box" evidence="1">
    <location>
        <begin position="1"/>
        <end position="47"/>
    </location>
</feature>
<dbReference type="Pfam" id="PF12937">
    <property type="entry name" value="F-box-like"/>
    <property type="match status" value="1"/>
</dbReference>
<dbReference type="Gene3D" id="1.20.1280.50">
    <property type="match status" value="1"/>
</dbReference>
<evidence type="ECO:0000313" key="2">
    <source>
        <dbReference type="EMBL" id="KAJ8043290.1"/>
    </source>
</evidence>
<dbReference type="Gene3D" id="3.80.10.10">
    <property type="entry name" value="Ribonuclease Inhibitor"/>
    <property type="match status" value="1"/>
</dbReference>
<dbReference type="PANTHER" id="PTHR20872">
    <property type="match status" value="1"/>
</dbReference>
<dbReference type="EMBL" id="JAIZAY010000004">
    <property type="protein sequence ID" value="KAJ8043290.1"/>
    <property type="molecule type" value="Genomic_DNA"/>
</dbReference>
<keyword evidence="3" id="KW-1185">Reference proteome</keyword>
<name>A0A9Q1HES1_HOLLE</name>
<dbReference type="PROSITE" id="PS50181">
    <property type="entry name" value="FBOX"/>
    <property type="match status" value="1"/>
</dbReference>
<evidence type="ECO:0000313" key="3">
    <source>
        <dbReference type="Proteomes" id="UP001152320"/>
    </source>
</evidence>
<sequence length="388" mass="44022">MPDWNSLPKHVLLQTFSFLNFEDRMAIMLVCKYWYFCSSSPVLWKQFSFDLTRPERLEAHTKMLQKHIDHITAVNIHIVTELDANMENACTVMVELAKSRCQLESFSLRCSGANIVWSPLFSKILLSLNSLLSSESTSKLKHFSCSELKFPIGDSMLSKLARDHNDLETVDIQTPSTSVTPQSVKILVQSCPKLRKLCASFTSMSDEVFESLIKANYRALRLLSLTFGGGRGIRRRLSSELWKRVVNHIPALRVNLHFNFLSTRSDISSILQAGIPLAELTLNVLFEAHEEIAHIEAEYSETLKKFTVTAPSSAQLENALLSLVQNATHLENLTCFCNLNPSFRNKVLQEKPGLECFVCVTEEFDQNFMQVMTGRTANLEKLKDLGYM</sequence>
<dbReference type="SUPFAM" id="SSF81383">
    <property type="entry name" value="F-box domain"/>
    <property type="match status" value="1"/>
</dbReference>
<dbReference type="AlphaFoldDB" id="A0A9Q1HES1"/>
<dbReference type="PANTHER" id="PTHR20872:SF1">
    <property type="entry name" value="F-BOX DOMAIN-CONTAINING PROTEIN"/>
    <property type="match status" value="1"/>
</dbReference>
<comment type="caution">
    <text evidence="2">The sequence shown here is derived from an EMBL/GenBank/DDBJ whole genome shotgun (WGS) entry which is preliminary data.</text>
</comment>
<dbReference type="InterPro" id="IPR036047">
    <property type="entry name" value="F-box-like_dom_sf"/>
</dbReference>
<dbReference type="InterPro" id="IPR001810">
    <property type="entry name" value="F-box_dom"/>
</dbReference>
<dbReference type="InterPro" id="IPR032675">
    <property type="entry name" value="LRR_dom_sf"/>
</dbReference>
<accession>A0A9Q1HES1</accession>
<evidence type="ECO:0000259" key="1">
    <source>
        <dbReference type="PROSITE" id="PS50181"/>
    </source>
</evidence>
<reference evidence="2" key="1">
    <citation type="submission" date="2021-10" db="EMBL/GenBank/DDBJ databases">
        <title>Tropical sea cucumber genome reveals ecological adaptation and Cuvierian tubules defense mechanism.</title>
        <authorList>
            <person name="Chen T."/>
        </authorList>
    </citation>
    <scope>NUCLEOTIDE SEQUENCE</scope>
    <source>
        <strain evidence="2">Nanhai2018</strain>
        <tissue evidence="2">Muscle</tissue>
    </source>
</reference>
<gene>
    <name evidence="2" type="ORF">HOLleu_10314</name>
</gene>